<proteinExistence type="predicted"/>
<keyword evidence="5" id="KW-1185">Reference proteome</keyword>
<dbReference type="EMBL" id="MU853365">
    <property type="protein sequence ID" value="KAK4108171.1"/>
    <property type="molecule type" value="Genomic_DNA"/>
</dbReference>
<reference evidence="4" key="1">
    <citation type="journal article" date="2023" name="Mol. Phylogenet. Evol.">
        <title>Genome-scale phylogeny and comparative genomics of the fungal order Sordariales.</title>
        <authorList>
            <person name="Hensen N."/>
            <person name="Bonometti L."/>
            <person name="Westerberg I."/>
            <person name="Brannstrom I.O."/>
            <person name="Guillou S."/>
            <person name="Cros-Aarteil S."/>
            <person name="Calhoun S."/>
            <person name="Haridas S."/>
            <person name="Kuo A."/>
            <person name="Mondo S."/>
            <person name="Pangilinan J."/>
            <person name="Riley R."/>
            <person name="LaButti K."/>
            <person name="Andreopoulos B."/>
            <person name="Lipzen A."/>
            <person name="Chen C."/>
            <person name="Yan M."/>
            <person name="Daum C."/>
            <person name="Ng V."/>
            <person name="Clum A."/>
            <person name="Steindorff A."/>
            <person name="Ohm R.A."/>
            <person name="Martin F."/>
            <person name="Silar P."/>
            <person name="Natvig D.O."/>
            <person name="Lalanne C."/>
            <person name="Gautier V."/>
            <person name="Ament-Velasquez S.L."/>
            <person name="Kruys A."/>
            <person name="Hutchinson M.I."/>
            <person name="Powell A.J."/>
            <person name="Barry K."/>
            <person name="Miller A.N."/>
            <person name="Grigoriev I.V."/>
            <person name="Debuchy R."/>
            <person name="Gladieux P."/>
            <person name="Hiltunen Thoren M."/>
            <person name="Johannesson H."/>
        </authorList>
    </citation>
    <scope>NUCLEOTIDE SEQUENCE</scope>
    <source>
        <strain evidence="4">CBS 508.74</strain>
    </source>
</reference>
<evidence type="ECO:0000256" key="1">
    <source>
        <dbReference type="PROSITE-ProRule" id="PRU00529"/>
    </source>
</evidence>
<dbReference type="SMART" id="SM00981">
    <property type="entry name" value="THUMP"/>
    <property type="match status" value="1"/>
</dbReference>
<dbReference type="GO" id="GO:0006400">
    <property type="term" value="P:tRNA modification"/>
    <property type="evidence" value="ECO:0007669"/>
    <property type="project" value="InterPro"/>
</dbReference>
<sequence>MTENAKRKAAPTDGQSGQQSKKKKTGNAGKWKTPQHEAKAAQHQDASIQPGDAGIWVTCARHQELRAAREIEVLFAEYAQKMYGIKGVHDTEDTDGDDAEDDIEAAIQKELAALDAKGTGSATAGGQNLTPIKMSVDCLLFVKTRPPIDPVAFVRRICEDAESRSDPSQMRCRYVNRLTPVTATAKATEQGLVELAKEVLGPFFDLSGKRSGAAAVAKDVEAVAEGSEARNGEGESGGSPPEPNTEAASGHELPAPPPKNQGFTFAIRPTIRNHSNLKRDTVINSIAALINDDRHKVNLTTPDKVILIDIYQAVCGMSVVDGNWEELKRFNLTELYSQARAVPGAASSRE</sequence>
<comment type="caution">
    <text evidence="4">The sequence shown here is derived from an EMBL/GenBank/DDBJ whole genome shotgun (WGS) entry which is preliminary data.</text>
</comment>
<dbReference type="FunFam" id="3.30.2300.10:FF:000001">
    <property type="entry name" value="THUMP domain-containing protein 1"/>
    <property type="match status" value="1"/>
</dbReference>
<evidence type="ECO:0000256" key="2">
    <source>
        <dbReference type="SAM" id="MobiDB-lite"/>
    </source>
</evidence>
<evidence type="ECO:0000313" key="4">
    <source>
        <dbReference type="EMBL" id="KAK4108171.1"/>
    </source>
</evidence>
<dbReference type="Proteomes" id="UP001302812">
    <property type="component" value="Unassembled WGS sequence"/>
</dbReference>
<dbReference type="AlphaFoldDB" id="A0AAN6QEJ5"/>
<evidence type="ECO:0000313" key="5">
    <source>
        <dbReference type="Proteomes" id="UP001302812"/>
    </source>
</evidence>
<organism evidence="4 5">
    <name type="scientific">Canariomyces notabilis</name>
    <dbReference type="NCBI Taxonomy" id="2074819"/>
    <lineage>
        <taxon>Eukaryota</taxon>
        <taxon>Fungi</taxon>
        <taxon>Dikarya</taxon>
        <taxon>Ascomycota</taxon>
        <taxon>Pezizomycotina</taxon>
        <taxon>Sordariomycetes</taxon>
        <taxon>Sordariomycetidae</taxon>
        <taxon>Sordariales</taxon>
        <taxon>Chaetomiaceae</taxon>
        <taxon>Canariomyces</taxon>
    </lineage>
</organism>
<feature type="region of interest" description="Disordered" evidence="2">
    <location>
        <begin position="223"/>
        <end position="262"/>
    </location>
</feature>
<dbReference type="PROSITE" id="PS51165">
    <property type="entry name" value="THUMP"/>
    <property type="match status" value="1"/>
</dbReference>
<dbReference type="RefSeq" id="XP_064665741.1">
    <property type="nucleotide sequence ID" value="XM_064818199.1"/>
</dbReference>
<keyword evidence="1" id="KW-0694">RNA-binding</keyword>
<dbReference type="InterPro" id="IPR040183">
    <property type="entry name" value="THUMPD1-like"/>
</dbReference>
<evidence type="ECO:0000259" key="3">
    <source>
        <dbReference type="PROSITE" id="PS51165"/>
    </source>
</evidence>
<protein>
    <recommendedName>
        <fullName evidence="3">THUMP domain-containing protein</fullName>
    </recommendedName>
</protein>
<gene>
    <name evidence="4" type="ORF">N656DRAFT_802028</name>
</gene>
<dbReference type="InterPro" id="IPR004114">
    <property type="entry name" value="THUMP_dom"/>
</dbReference>
<dbReference type="SUPFAM" id="SSF143437">
    <property type="entry name" value="THUMP domain-like"/>
    <property type="match status" value="1"/>
</dbReference>
<dbReference type="CDD" id="cd11717">
    <property type="entry name" value="THUMP_THUMPD1_like"/>
    <property type="match status" value="1"/>
</dbReference>
<reference evidence="4" key="2">
    <citation type="submission" date="2023-05" db="EMBL/GenBank/DDBJ databases">
        <authorList>
            <consortium name="Lawrence Berkeley National Laboratory"/>
            <person name="Steindorff A."/>
            <person name="Hensen N."/>
            <person name="Bonometti L."/>
            <person name="Westerberg I."/>
            <person name="Brannstrom I.O."/>
            <person name="Guillou S."/>
            <person name="Cros-Aarteil S."/>
            <person name="Calhoun S."/>
            <person name="Haridas S."/>
            <person name="Kuo A."/>
            <person name="Mondo S."/>
            <person name="Pangilinan J."/>
            <person name="Riley R."/>
            <person name="Labutti K."/>
            <person name="Andreopoulos B."/>
            <person name="Lipzen A."/>
            <person name="Chen C."/>
            <person name="Yanf M."/>
            <person name="Daum C."/>
            <person name="Ng V."/>
            <person name="Clum A."/>
            <person name="Ohm R."/>
            <person name="Martin F."/>
            <person name="Silar P."/>
            <person name="Natvig D."/>
            <person name="Lalanne C."/>
            <person name="Gautier V."/>
            <person name="Ament-Velasquez S.L."/>
            <person name="Kruys A."/>
            <person name="Hutchinson M.I."/>
            <person name="Powell A.J."/>
            <person name="Barry K."/>
            <person name="Miller A.N."/>
            <person name="Grigoriev I.V."/>
            <person name="Debuchy R."/>
            <person name="Gladieux P."/>
            <person name="Thoren M.H."/>
            <person name="Johannesson H."/>
        </authorList>
    </citation>
    <scope>NUCLEOTIDE SEQUENCE</scope>
    <source>
        <strain evidence="4">CBS 508.74</strain>
    </source>
</reference>
<dbReference type="PANTHER" id="PTHR13452:SF10">
    <property type="entry name" value="THUMP DOMAIN-CONTAINING PROTEIN 1"/>
    <property type="match status" value="1"/>
</dbReference>
<feature type="region of interest" description="Disordered" evidence="2">
    <location>
        <begin position="1"/>
        <end position="47"/>
    </location>
</feature>
<dbReference type="GO" id="GO:0003723">
    <property type="term" value="F:RNA binding"/>
    <property type="evidence" value="ECO:0007669"/>
    <property type="project" value="UniProtKB-UniRule"/>
</dbReference>
<dbReference type="PANTHER" id="PTHR13452">
    <property type="entry name" value="THUMP DOMAIN CONTAINING PROTEIN 1-RELATED"/>
    <property type="match status" value="1"/>
</dbReference>
<accession>A0AAN6QEJ5</accession>
<dbReference type="GeneID" id="89942324"/>
<dbReference type="Pfam" id="PF02926">
    <property type="entry name" value="THUMP"/>
    <property type="match status" value="1"/>
</dbReference>
<dbReference type="Gene3D" id="3.30.2300.10">
    <property type="entry name" value="THUMP superfamily"/>
    <property type="match status" value="1"/>
</dbReference>
<feature type="domain" description="THUMP" evidence="3">
    <location>
        <begin position="211"/>
        <end position="321"/>
    </location>
</feature>
<name>A0AAN6QEJ5_9PEZI</name>